<evidence type="ECO:0000259" key="1">
    <source>
        <dbReference type="Pfam" id="PF23343"/>
    </source>
</evidence>
<evidence type="ECO:0000313" key="2">
    <source>
        <dbReference type="EMBL" id="GAG72478.1"/>
    </source>
</evidence>
<feature type="domain" description="Replication-associated protein ORF2/G2P" evidence="1">
    <location>
        <begin position="64"/>
        <end position="179"/>
    </location>
</feature>
<proteinExistence type="predicted"/>
<organism evidence="2">
    <name type="scientific">marine sediment metagenome</name>
    <dbReference type="NCBI Taxonomy" id="412755"/>
    <lineage>
        <taxon>unclassified sequences</taxon>
        <taxon>metagenomes</taxon>
        <taxon>ecological metagenomes</taxon>
    </lineage>
</organism>
<gene>
    <name evidence="2" type="ORF">S01H4_02148</name>
</gene>
<dbReference type="InterPro" id="IPR056906">
    <property type="entry name" value="ORF2/G2P_dom"/>
</dbReference>
<protein>
    <recommendedName>
        <fullName evidence="1">Replication-associated protein ORF2/G2P domain-containing protein</fullName>
    </recommendedName>
</protein>
<dbReference type="AlphaFoldDB" id="X1AIN3"/>
<accession>X1AIN3</accession>
<dbReference type="EMBL" id="BART01000447">
    <property type="protein sequence ID" value="GAG72478.1"/>
    <property type="molecule type" value="Genomic_DNA"/>
</dbReference>
<name>X1AIN3_9ZZZZ</name>
<reference evidence="2" key="1">
    <citation type="journal article" date="2014" name="Front. Microbiol.">
        <title>High frequency of phylogenetically diverse reductive dehalogenase-homologous genes in deep subseafloor sedimentary metagenomes.</title>
        <authorList>
            <person name="Kawai M."/>
            <person name="Futagami T."/>
            <person name="Toyoda A."/>
            <person name="Takaki Y."/>
            <person name="Nishi S."/>
            <person name="Hori S."/>
            <person name="Arai W."/>
            <person name="Tsubouchi T."/>
            <person name="Morono Y."/>
            <person name="Uchiyama I."/>
            <person name="Ito T."/>
            <person name="Fujiyama A."/>
            <person name="Inagaki F."/>
            <person name="Takami H."/>
        </authorList>
    </citation>
    <scope>NUCLEOTIDE SEQUENCE</scope>
    <source>
        <strain evidence="2">Expedition CK06-06</strain>
    </source>
</reference>
<sequence>MPYALRPIGNVTGIEIYRSDVVVKREGYAPAVKDRTRAPIREFSKKSRQRLAFTAANTDVVFRSMITLTYPRDFPSDGRLVKRHLNRFLQWFKRDSGGVSLLWFLEFQRRGAPHVHILSDRMVPRGVEDRRGLRFRVSASWYRIVDSGDIRHHAAGTRTERLRSLEGGRRYAVKYAMKMKQKVVPEAYQNVGRFWGCTRDVPPKPLDVIRCTEDDIRGILENYSEYYREDKPLSRVLYNVGSLFDAYRSGELDNGANKVYNRHEGDSENRTKREVI</sequence>
<comment type="caution">
    <text evidence="2">The sequence shown here is derived from an EMBL/GenBank/DDBJ whole genome shotgun (WGS) entry which is preliminary data.</text>
</comment>
<dbReference type="Pfam" id="PF23343">
    <property type="entry name" value="REP_ORF2-G2P"/>
    <property type="match status" value="1"/>
</dbReference>